<proteinExistence type="predicted"/>
<dbReference type="InterPro" id="IPR009781">
    <property type="entry name" value="DUF1345"/>
</dbReference>
<dbReference type="Proteomes" id="UP000198877">
    <property type="component" value="Unassembled WGS sequence"/>
</dbReference>
<organism evidence="2 3">
    <name type="scientific">Microbacterium azadirachtae</name>
    <dbReference type="NCBI Taxonomy" id="582680"/>
    <lineage>
        <taxon>Bacteria</taxon>
        <taxon>Bacillati</taxon>
        <taxon>Actinomycetota</taxon>
        <taxon>Actinomycetes</taxon>
        <taxon>Micrococcales</taxon>
        <taxon>Microbacteriaceae</taxon>
        <taxon>Microbacterium</taxon>
    </lineage>
</organism>
<keyword evidence="1" id="KW-0472">Membrane</keyword>
<feature type="transmembrane region" description="Helical" evidence="1">
    <location>
        <begin position="20"/>
        <end position="38"/>
    </location>
</feature>
<sequence>MADNGAGVAARPVGRSSWEWAGGIVETVIFLTCLLYLGTNELWALLLWEIVAVLYLVVGGFVVWRGRARGVVDPVDARAVVRWMWIPPVLSAIVGANSAVTALVARSGGVDDAGGALLTIAASLGIILSWMLLQVGLSEVYQVLGATSREPELQFPGERAPATLDYLYFAFTIGTSFATSDVEVLGIRTRRVVLVHSIVGFFYNALVVAVAFQVLQGLASR</sequence>
<keyword evidence="1" id="KW-0812">Transmembrane</keyword>
<name>A0A1I6GC06_9MICO</name>
<feature type="transmembrane region" description="Helical" evidence="1">
    <location>
        <begin position="45"/>
        <end position="64"/>
    </location>
</feature>
<reference evidence="3" key="1">
    <citation type="submission" date="2016-10" db="EMBL/GenBank/DDBJ databases">
        <authorList>
            <person name="Varghese N."/>
            <person name="Submissions S."/>
        </authorList>
    </citation>
    <scope>NUCLEOTIDE SEQUENCE [LARGE SCALE GENOMIC DNA]</scope>
    <source>
        <strain evidence="3">CL127</strain>
    </source>
</reference>
<dbReference type="EMBL" id="FOYR01000001">
    <property type="protein sequence ID" value="SFR39698.1"/>
    <property type="molecule type" value="Genomic_DNA"/>
</dbReference>
<feature type="transmembrane region" description="Helical" evidence="1">
    <location>
        <begin position="84"/>
        <end position="104"/>
    </location>
</feature>
<evidence type="ECO:0000313" key="2">
    <source>
        <dbReference type="EMBL" id="SFR39698.1"/>
    </source>
</evidence>
<keyword evidence="1" id="KW-1133">Transmembrane helix</keyword>
<gene>
    <name evidence="2" type="ORF">SAMN04488591_0997</name>
</gene>
<protein>
    <submittedName>
        <fullName evidence="2">Uncharacterized membrane protein</fullName>
    </submittedName>
</protein>
<feature type="transmembrane region" description="Helical" evidence="1">
    <location>
        <begin position="166"/>
        <end position="185"/>
    </location>
</feature>
<accession>A0A1I6GC06</accession>
<feature type="transmembrane region" description="Helical" evidence="1">
    <location>
        <begin position="116"/>
        <end position="133"/>
    </location>
</feature>
<evidence type="ECO:0000313" key="3">
    <source>
        <dbReference type="Proteomes" id="UP000198877"/>
    </source>
</evidence>
<dbReference type="AlphaFoldDB" id="A0A1I6GC06"/>
<dbReference type="Pfam" id="PF07077">
    <property type="entry name" value="DUF1345"/>
    <property type="match status" value="1"/>
</dbReference>
<feature type="transmembrane region" description="Helical" evidence="1">
    <location>
        <begin position="192"/>
        <end position="215"/>
    </location>
</feature>
<evidence type="ECO:0000256" key="1">
    <source>
        <dbReference type="SAM" id="Phobius"/>
    </source>
</evidence>
<dbReference type="RefSeq" id="WP_091735576.1">
    <property type="nucleotide sequence ID" value="NZ_FOYR01000001.1"/>
</dbReference>